<feature type="region of interest" description="Disordered" evidence="1">
    <location>
        <begin position="1"/>
        <end position="25"/>
    </location>
</feature>
<gene>
    <name evidence="2" type="primary">6</name>
    <name evidence="2" type="ORF">SEA_TWEETY19_6</name>
</gene>
<dbReference type="EMBL" id="MT897906">
    <property type="protein sequence ID" value="QNO12667.1"/>
    <property type="molecule type" value="Genomic_DNA"/>
</dbReference>
<protein>
    <submittedName>
        <fullName evidence="2">Scaffolding protein</fullName>
    </submittedName>
</protein>
<dbReference type="GeneID" id="77954793"/>
<evidence type="ECO:0000313" key="3">
    <source>
        <dbReference type="Proteomes" id="UP000516204"/>
    </source>
</evidence>
<dbReference type="RefSeq" id="YP_010678397.1">
    <property type="nucleotide sequence ID" value="NC_071035.1"/>
</dbReference>
<feature type="region of interest" description="Disordered" evidence="1">
    <location>
        <begin position="126"/>
        <end position="180"/>
    </location>
</feature>
<feature type="compositionally biased region" description="Basic and acidic residues" evidence="1">
    <location>
        <begin position="8"/>
        <end position="18"/>
    </location>
</feature>
<evidence type="ECO:0000313" key="2">
    <source>
        <dbReference type="EMBL" id="QNO12667.1"/>
    </source>
</evidence>
<feature type="compositionally biased region" description="Basic and acidic residues" evidence="1">
    <location>
        <begin position="129"/>
        <end position="138"/>
    </location>
</feature>
<name>A0A7G9W204_9CAUD</name>
<proteinExistence type="predicted"/>
<keyword evidence="3" id="KW-1185">Reference proteome</keyword>
<dbReference type="KEGG" id="vg:77954793"/>
<reference evidence="3" key="1">
    <citation type="submission" date="2020-08" db="EMBL/GenBank/DDBJ databases">
        <authorList>
            <person name="Hillin M.J."/>
            <person name="Beth T.W."/>
            <person name="Collman T.N."/>
            <person name="Davis R.E."/>
            <person name="Dobesh B.I."/>
            <person name="Johnson A.L."/>
            <person name="Lewis B.M."/>
            <person name="Suarez T.R."/>
            <person name="Villa E.C."/>
            <person name="Walker J.R."/>
            <person name="Labonte J.M."/>
            <person name="Butela K.A."/>
            <person name="Garlena R.A."/>
            <person name="Russell D.A."/>
            <person name="Pope W.H."/>
            <person name="Jacobs-Sera D."/>
            <person name="Hatfull G.F."/>
        </authorList>
    </citation>
    <scope>NUCLEOTIDE SEQUENCE [LARGE SCALE GENOMIC DNA]</scope>
</reference>
<organism evidence="2 3">
    <name type="scientific">Arthrobacter phage Tweety19</name>
    <dbReference type="NCBI Taxonomy" id="2768133"/>
    <lineage>
        <taxon>Viruses</taxon>
        <taxon>Duplodnaviria</taxon>
        <taxon>Heunggongvirae</taxon>
        <taxon>Uroviricota</taxon>
        <taxon>Caudoviricetes</taxon>
        <taxon>Casidaviridae</taxon>
        <taxon>Galvastonvirus</taxon>
        <taxon>Galvastonvirus tweety19</taxon>
    </lineage>
</organism>
<dbReference type="Proteomes" id="UP000516204">
    <property type="component" value="Segment"/>
</dbReference>
<feature type="region of interest" description="Disordered" evidence="1">
    <location>
        <begin position="44"/>
        <end position="70"/>
    </location>
</feature>
<evidence type="ECO:0000256" key="1">
    <source>
        <dbReference type="SAM" id="MobiDB-lite"/>
    </source>
</evidence>
<accession>A0A7G9W204</accession>
<sequence>MADTENTSTEKTDAEGAKTEAPWGADFDAERAWKLIQNLRTERDAIKTERDTLKSERQAREDEGKTELQKLQDRLDAAEKAAKDSARELALQKVLRKHPELEDFTDLLSGDTEEELLAKAERLAAIGAKKGDEGEKPPAADGEDGDDIPGKPKPSLTPGHGGGSAEEFDPVAIAKAARNR</sequence>